<name>A0A8X8C527_POPTO</name>
<comment type="caution">
    <text evidence="2">The sequence shown here is derived from an EMBL/GenBank/DDBJ whole genome shotgun (WGS) entry which is preliminary data.</text>
</comment>
<dbReference type="PANTHER" id="PTHR43139">
    <property type="entry name" value="SI:DKEY-122A22.2"/>
    <property type="match status" value="1"/>
</dbReference>
<evidence type="ECO:0000313" key="3">
    <source>
        <dbReference type="Proteomes" id="UP000886885"/>
    </source>
</evidence>
<keyword evidence="3" id="KW-1185">Reference proteome</keyword>
<dbReference type="InterPro" id="IPR052370">
    <property type="entry name" value="Meta-cleavage_hydrolase"/>
</dbReference>
<dbReference type="Pfam" id="PF00561">
    <property type="entry name" value="Abhydrolase_1"/>
    <property type="match status" value="1"/>
</dbReference>
<proteinExistence type="predicted"/>
<accession>A0A8X8C527</accession>
<dbReference type="EMBL" id="JAAWWB010000034">
    <property type="protein sequence ID" value="KAG6741502.1"/>
    <property type="molecule type" value="Genomic_DNA"/>
</dbReference>
<dbReference type="PANTHER" id="PTHR43139:SF7">
    <property type="entry name" value="ALPHA_BETA-HYDROLASES SUPERFAMILY PROTEIN"/>
    <property type="match status" value="1"/>
</dbReference>
<evidence type="ECO:0000259" key="1">
    <source>
        <dbReference type="Pfam" id="PF00561"/>
    </source>
</evidence>
<dbReference type="OrthoDB" id="6431331at2759"/>
<organism evidence="2 3">
    <name type="scientific">Populus tomentosa</name>
    <name type="common">Chinese white poplar</name>
    <dbReference type="NCBI Taxonomy" id="118781"/>
    <lineage>
        <taxon>Eukaryota</taxon>
        <taxon>Viridiplantae</taxon>
        <taxon>Streptophyta</taxon>
        <taxon>Embryophyta</taxon>
        <taxon>Tracheophyta</taxon>
        <taxon>Spermatophyta</taxon>
        <taxon>Magnoliopsida</taxon>
        <taxon>eudicotyledons</taxon>
        <taxon>Gunneridae</taxon>
        <taxon>Pentapetalae</taxon>
        <taxon>rosids</taxon>
        <taxon>fabids</taxon>
        <taxon>Malpighiales</taxon>
        <taxon>Salicaceae</taxon>
        <taxon>Saliceae</taxon>
        <taxon>Populus</taxon>
    </lineage>
</organism>
<evidence type="ECO:0000313" key="2">
    <source>
        <dbReference type="EMBL" id="KAG6741502.1"/>
    </source>
</evidence>
<dbReference type="InterPro" id="IPR000073">
    <property type="entry name" value="AB_hydrolase_1"/>
</dbReference>
<protein>
    <recommendedName>
        <fullName evidence="1">AB hydrolase-1 domain-containing protein</fullName>
    </recommendedName>
</protein>
<gene>
    <name evidence="2" type="ORF">POTOM_054763</name>
</gene>
<feature type="domain" description="AB hydrolase-1" evidence="1">
    <location>
        <begin position="21"/>
        <end position="117"/>
    </location>
</feature>
<reference evidence="2" key="1">
    <citation type="journal article" date="2020" name="bioRxiv">
        <title>Hybrid origin of Populus tomentosa Carr. identified through genome sequencing and phylogenomic analysis.</title>
        <authorList>
            <person name="An X."/>
            <person name="Gao K."/>
            <person name="Chen Z."/>
            <person name="Li J."/>
            <person name="Yang X."/>
            <person name="Yang X."/>
            <person name="Zhou J."/>
            <person name="Guo T."/>
            <person name="Zhao T."/>
            <person name="Huang S."/>
            <person name="Miao D."/>
            <person name="Khan W.U."/>
            <person name="Rao P."/>
            <person name="Ye M."/>
            <person name="Lei B."/>
            <person name="Liao W."/>
            <person name="Wang J."/>
            <person name="Ji L."/>
            <person name="Li Y."/>
            <person name="Guo B."/>
            <person name="Mustafa N.S."/>
            <person name="Li S."/>
            <person name="Yun Q."/>
            <person name="Keller S.R."/>
            <person name="Mao J."/>
            <person name="Zhang R."/>
            <person name="Strauss S.H."/>
        </authorList>
    </citation>
    <scope>NUCLEOTIDE SEQUENCE</scope>
    <source>
        <strain evidence="2">GM15</strain>
        <tissue evidence="2">Leaf</tissue>
    </source>
</reference>
<dbReference type="AlphaFoldDB" id="A0A8X8C527"/>
<sequence length="193" mass="22221">MAQLFIVGYQESANHKNPVDLLLHGFEANAMWQYGKHLQMFTSRFNVYVPDLLFFGESYTSRPERTGSFQAQCVMRLMEAHGVHKMNLVGISYGRFVGYSMAVQFREKIERVVLCFAWKKRIRTMVMCTDHVKEKRELIQATLQDRSLSDLPKITQVPYSNINDMGRARSNLPTVIGAQIEKVNLKSSVDFGF</sequence>
<dbReference type="Proteomes" id="UP000886885">
    <property type="component" value="Chromosome 17D"/>
</dbReference>